<keyword evidence="2" id="KW-0677">Repeat</keyword>
<reference evidence="4 5" key="1">
    <citation type="submission" date="2024-06" db="EMBL/GenBank/DDBJ databases">
        <title>The Natural Products Discovery Center: Release of the First 8490 Sequenced Strains for Exploring Actinobacteria Biosynthetic Diversity.</title>
        <authorList>
            <person name="Kalkreuter E."/>
            <person name="Kautsar S.A."/>
            <person name="Yang D."/>
            <person name="Bader C.D."/>
            <person name="Teijaro C.N."/>
            <person name="Fluegel L."/>
            <person name="Davis C.M."/>
            <person name="Simpson J.R."/>
            <person name="Lauterbach L."/>
            <person name="Steele A.D."/>
            <person name="Gui C."/>
            <person name="Meng S."/>
            <person name="Li G."/>
            <person name="Viehrig K."/>
            <person name="Ye F."/>
            <person name="Su P."/>
            <person name="Kiefer A.F."/>
            <person name="Nichols A."/>
            <person name="Cepeda A.J."/>
            <person name="Yan W."/>
            <person name="Fan B."/>
            <person name="Jiang Y."/>
            <person name="Adhikari A."/>
            <person name="Zheng C.-J."/>
            <person name="Schuster L."/>
            <person name="Cowan T.M."/>
            <person name="Smanski M.J."/>
            <person name="Chevrette M.G."/>
            <person name="De Carvalho L.P.S."/>
            <person name="Shen B."/>
        </authorList>
    </citation>
    <scope>NUCLEOTIDE SEQUENCE [LARGE SCALE GENOMIC DNA]</scope>
    <source>
        <strain evidence="4 5">NPDC000234</strain>
    </source>
</reference>
<protein>
    <submittedName>
        <fullName evidence="4">Rhodanese-like domain-containing protein</fullName>
    </submittedName>
</protein>
<dbReference type="Proteomes" id="UP001474181">
    <property type="component" value="Unassembled WGS sequence"/>
</dbReference>
<dbReference type="InterPro" id="IPR001763">
    <property type="entry name" value="Rhodanese-like_dom"/>
</dbReference>
<evidence type="ECO:0000313" key="5">
    <source>
        <dbReference type="Proteomes" id="UP001474181"/>
    </source>
</evidence>
<dbReference type="SUPFAM" id="SSF52821">
    <property type="entry name" value="Rhodanese/Cell cycle control phosphatase"/>
    <property type="match status" value="1"/>
</dbReference>
<accession>A0ABV1XG76</accession>
<sequence length="170" mass="17883">MSRRVLTTAAELRDLLGSDRPPAVLDVRWALGDPHGRDHYADGHIPGAVYVDLDTELAAPPSPRDGRHPLPDPDTFRSAVRRWGVREGQAVVVHDDLGNTAAARAWWLLRYAGLTDVTLLDGALGAWRAAGLPLETGIPAAPAPGDVVLRAGALPVTDADGAAELAADGL</sequence>
<proteinExistence type="predicted"/>
<evidence type="ECO:0000256" key="1">
    <source>
        <dbReference type="ARBA" id="ARBA00022679"/>
    </source>
</evidence>
<dbReference type="InterPro" id="IPR036873">
    <property type="entry name" value="Rhodanese-like_dom_sf"/>
</dbReference>
<dbReference type="SMART" id="SM00450">
    <property type="entry name" value="RHOD"/>
    <property type="match status" value="1"/>
</dbReference>
<dbReference type="RefSeq" id="WP_350792802.1">
    <property type="nucleotide sequence ID" value="NZ_JBEPEK010001001.1"/>
</dbReference>
<evidence type="ECO:0000259" key="3">
    <source>
        <dbReference type="PROSITE" id="PS50206"/>
    </source>
</evidence>
<keyword evidence="5" id="KW-1185">Reference proteome</keyword>
<feature type="non-terminal residue" evidence="4">
    <location>
        <position position="170"/>
    </location>
</feature>
<dbReference type="PROSITE" id="PS50206">
    <property type="entry name" value="RHODANESE_3"/>
    <property type="match status" value="1"/>
</dbReference>
<evidence type="ECO:0000313" key="4">
    <source>
        <dbReference type="EMBL" id="MER7188018.1"/>
    </source>
</evidence>
<gene>
    <name evidence="4" type="ORF">ABT404_52660</name>
</gene>
<dbReference type="InterPro" id="IPR045078">
    <property type="entry name" value="TST/MPST-like"/>
</dbReference>
<dbReference type="Pfam" id="PF00581">
    <property type="entry name" value="Rhodanese"/>
    <property type="match status" value="1"/>
</dbReference>
<dbReference type="CDD" id="cd01448">
    <property type="entry name" value="TST_Repeat_1"/>
    <property type="match status" value="1"/>
</dbReference>
<dbReference type="InterPro" id="IPR001307">
    <property type="entry name" value="Thiosulphate_STrfase_CS"/>
</dbReference>
<evidence type="ECO:0000256" key="2">
    <source>
        <dbReference type="ARBA" id="ARBA00022737"/>
    </source>
</evidence>
<dbReference type="EMBL" id="JBEPEK010001001">
    <property type="protein sequence ID" value="MER7188018.1"/>
    <property type="molecule type" value="Genomic_DNA"/>
</dbReference>
<dbReference type="Gene3D" id="3.40.250.10">
    <property type="entry name" value="Rhodanese-like domain"/>
    <property type="match status" value="1"/>
</dbReference>
<feature type="domain" description="Rhodanese" evidence="3">
    <location>
        <begin position="18"/>
        <end position="136"/>
    </location>
</feature>
<dbReference type="PROSITE" id="PS00380">
    <property type="entry name" value="RHODANESE_1"/>
    <property type="match status" value="1"/>
</dbReference>
<dbReference type="PANTHER" id="PTHR11364">
    <property type="entry name" value="THIOSULFATE SULFERTANSFERASE"/>
    <property type="match status" value="1"/>
</dbReference>
<keyword evidence="1" id="KW-0808">Transferase</keyword>
<comment type="caution">
    <text evidence="4">The sequence shown here is derived from an EMBL/GenBank/DDBJ whole genome shotgun (WGS) entry which is preliminary data.</text>
</comment>
<name>A0ABV1XG76_9ACTN</name>
<dbReference type="PANTHER" id="PTHR11364:SF27">
    <property type="entry name" value="SULFURTRANSFERASE"/>
    <property type="match status" value="1"/>
</dbReference>
<organism evidence="4 5">
    <name type="scientific">Streptomyces hyaluromycini</name>
    <dbReference type="NCBI Taxonomy" id="1377993"/>
    <lineage>
        <taxon>Bacteria</taxon>
        <taxon>Bacillati</taxon>
        <taxon>Actinomycetota</taxon>
        <taxon>Actinomycetes</taxon>
        <taxon>Kitasatosporales</taxon>
        <taxon>Streptomycetaceae</taxon>
        <taxon>Streptomyces</taxon>
    </lineage>
</organism>